<proteinExistence type="inferred from homology"/>
<comment type="similarity">
    <text evidence="1">Belongs to the tubulin family.</text>
</comment>
<dbReference type="Gene3D" id="3.40.50.1440">
    <property type="entry name" value="Tubulin/FtsZ, GTPase domain"/>
    <property type="match status" value="1"/>
</dbReference>
<dbReference type="Proteomes" id="UP000324705">
    <property type="component" value="Chromosome 4B"/>
</dbReference>
<dbReference type="GO" id="GO:0005525">
    <property type="term" value="F:GTP binding"/>
    <property type="evidence" value="ECO:0007669"/>
    <property type="project" value="UniProtKB-KW"/>
</dbReference>
<evidence type="ECO:0000256" key="1">
    <source>
        <dbReference type="ARBA" id="ARBA00009636"/>
    </source>
</evidence>
<dbReference type="EMBL" id="LT934118">
    <property type="protein sequence ID" value="VAI10377.1"/>
    <property type="molecule type" value="Genomic_DNA"/>
</dbReference>
<feature type="region of interest" description="Disordered" evidence="5">
    <location>
        <begin position="1"/>
        <end position="20"/>
    </location>
</feature>
<dbReference type="PANTHER" id="PTHR36527:SF3">
    <property type="entry name" value="OS01G0282866 PROTEIN"/>
    <property type="match status" value="1"/>
</dbReference>
<sequence>MDKRLPPGSRESPAAGTSPAGLQSFRSSAVGCGNQIGSKFWLMVCVEHDIDPTGYYVGTSDLQLERVNVQHNEASCGRFVPHTVLMDLERCTVPYSQISPCNFCAHRVGVFSKASLASEHPAPSRYLPMFPIPKLILSLGPEDSSHPKINRLNPLIALLCLS</sequence>
<evidence type="ECO:0000313" key="7">
    <source>
        <dbReference type="Proteomes" id="UP000324705"/>
    </source>
</evidence>
<keyword evidence="4" id="KW-0342">GTP-binding</keyword>
<dbReference type="GO" id="GO:0007017">
    <property type="term" value="P:microtubule-based process"/>
    <property type="evidence" value="ECO:0007669"/>
    <property type="project" value="InterPro"/>
</dbReference>
<gene>
    <name evidence="6" type="ORF">TRITD_4Bv1G187220</name>
</gene>
<dbReference type="InterPro" id="IPR036525">
    <property type="entry name" value="Tubulin/FtsZ_GTPase_sf"/>
</dbReference>
<evidence type="ECO:0000256" key="4">
    <source>
        <dbReference type="ARBA" id="ARBA00023134"/>
    </source>
</evidence>
<dbReference type="Gramene" id="TRITD4Bv1G187220.1">
    <property type="protein sequence ID" value="TRITD4Bv1G187220.1"/>
    <property type="gene ID" value="TRITD4Bv1G187220"/>
</dbReference>
<dbReference type="GO" id="GO:0005874">
    <property type="term" value="C:microtubule"/>
    <property type="evidence" value="ECO:0007669"/>
    <property type="project" value="UniProtKB-KW"/>
</dbReference>
<dbReference type="PRINTS" id="PR01161">
    <property type="entry name" value="TUBULIN"/>
</dbReference>
<dbReference type="AlphaFoldDB" id="A0A9R0TBX8"/>
<protein>
    <recommendedName>
        <fullName evidence="8">Tubulin/FtsZ GTPase domain-containing protein</fullName>
    </recommendedName>
</protein>
<keyword evidence="7" id="KW-1185">Reference proteome</keyword>
<keyword evidence="3" id="KW-0547">Nucleotide-binding</keyword>
<accession>A0A9R0TBX8</accession>
<evidence type="ECO:0000313" key="6">
    <source>
        <dbReference type="EMBL" id="VAI10377.1"/>
    </source>
</evidence>
<evidence type="ECO:0000256" key="5">
    <source>
        <dbReference type="SAM" id="MobiDB-lite"/>
    </source>
</evidence>
<evidence type="ECO:0008006" key="8">
    <source>
        <dbReference type="Google" id="ProtNLM"/>
    </source>
</evidence>
<keyword evidence="2" id="KW-0493">Microtubule</keyword>
<dbReference type="SUPFAM" id="SSF52490">
    <property type="entry name" value="Tubulin nucleotide-binding domain-like"/>
    <property type="match status" value="1"/>
</dbReference>
<name>A0A9R0TBX8_TRITD</name>
<dbReference type="PANTHER" id="PTHR36527">
    <property type="entry name" value="OS01G0282866 PROTEIN"/>
    <property type="match status" value="1"/>
</dbReference>
<evidence type="ECO:0000256" key="2">
    <source>
        <dbReference type="ARBA" id="ARBA00022701"/>
    </source>
</evidence>
<dbReference type="InterPro" id="IPR000217">
    <property type="entry name" value="Tubulin"/>
</dbReference>
<reference evidence="6 7" key="1">
    <citation type="submission" date="2017-09" db="EMBL/GenBank/DDBJ databases">
        <authorList>
            <consortium name="International Durum Wheat Genome Sequencing Consortium (IDWGSC)"/>
            <person name="Milanesi L."/>
        </authorList>
    </citation>
    <scope>NUCLEOTIDE SEQUENCE [LARGE SCALE GENOMIC DNA]</scope>
    <source>
        <strain evidence="7">cv. Svevo</strain>
    </source>
</reference>
<evidence type="ECO:0000256" key="3">
    <source>
        <dbReference type="ARBA" id="ARBA00022741"/>
    </source>
</evidence>
<organism evidence="6 7">
    <name type="scientific">Triticum turgidum subsp. durum</name>
    <name type="common">Durum wheat</name>
    <name type="synonym">Triticum durum</name>
    <dbReference type="NCBI Taxonomy" id="4567"/>
    <lineage>
        <taxon>Eukaryota</taxon>
        <taxon>Viridiplantae</taxon>
        <taxon>Streptophyta</taxon>
        <taxon>Embryophyta</taxon>
        <taxon>Tracheophyta</taxon>
        <taxon>Spermatophyta</taxon>
        <taxon>Magnoliopsida</taxon>
        <taxon>Liliopsida</taxon>
        <taxon>Poales</taxon>
        <taxon>Poaceae</taxon>
        <taxon>BOP clade</taxon>
        <taxon>Pooideae</taxon>
        <taxon>Triticodae</taxon>
        <taxon>Triticeae</taxon>
        <taxon>Triticinae</taxon>
        <taxon>Triticum</taxon>
    </lineage>
</organism>